<keyword evidence="3" id="KW-1185">Reference proteome</keyword>
<evidence type="ECO:0000313" key="3">
    <source>
        <dbReference type="Proteomes" id="UP000604046"/>
    </source>
</evidence>
<dbReference type="Proteomes" id="UP000604046">
    <property type="component" value="Unassembled WGS sequence"/>
</dbReference>
<proteinExistence type="predicted"/>
<dbReference type="AlphaFoldDB" id="A0A812LC53"/>
<reference evidence="2" key="1">
    <citation type="submission" date="2021-02" db="EMBL/GenBank/DDBJ databases">
        <authorList>
            <person name="Dougan E. K."/>
            <person name="Rhodes N."/>
            <person name="Thang M."/>
            <person name="Chan C."/>
        </authorList>
    </citation>
    <scope>NUCLEOTIDE SEQUENCE</scope>
</reference>
<sequence>MSVLFDLTRRTAAAIEQDLRAMARRERWDSGWSDWTGNWWGETGEASDTTWFQGQLSNRWGYDEGSRNESWQQRPQRHFEGAWHQSDSGRSSWHQNQGSWHGRDGRSSWHQGEGLWKSWKEWSSKEEDRGAWHPSGKDWYVERSSQSSQDEGEPKPEGNPRKPRASVKSRLFATALAATVQPSRCRRPQPLEQSQSEPAVEVEDQVEEKEEPAEQAEPVQAVEVQPKRWAPCPKESDATMLYGMGRVDPFAVGYACRAIPDKQPEGRNVNKPLSRVWQEVKVNQCEGICYLGYEHPIEVFRAVSAEGQEQLFTTQGWKLQLLQAAALARYPKKAIIQPKFLLEKADIDAILADTEIPEDFNTVNIVGEDGVRPFSWEAIVQQKCAKLKA</sequence>
<gene>
    <name evidence="2" type="ORF">SNAT2548_LOCUS11052</name>
</gene>
<feature type="compositionally biased region" description="Basic and acidic residues" evidence="1">
    <location>
        <begin position="127"/>
        <end position="141"/>
    </location>
</feature>
<feature type="region of interest" description="Disordered" evidence="1">
    <location>
        <begin position="63"/>
        <end position="110"/>
    </location>
</feature>
<feature type="region of interest" description="Disordered" evidence="1">
    <location>
        <begin position="127"/>
        <end position="220"/>
    </location>
</feature>
<dbReference type="EMBL" id="CAJNDS010000957">
    <property type="protein sequence ID" value="CAE7242046.1"/>
    <property type="molecule type" value="Genomic_DNA"/>
</dbReference>
<feature type="compositionally biased region" description="Acidic residues" evidence="1">
    <location>
        <begin position="200"/>
        <end position="214"/>
    </location>
</feature>
<evidence type="ECO:0000313" key="2">
    <source>
        <dbReference type="EMBL" id="CAE7242046.1"/>
    </source>
</evidence>
<accession>A0A812LC53</accession>
<organism evidence="2 3">
    <name type="scientific">Symbiodinium natans</name>
    <dbReference type="NCBI Taxonomy" id="878477"/>
    <lineage>
        <taxon>Eukaryota</taxon>
        <taxon>Sar</taxon>
        <taxon>Alveolata</taxon>
        <taxon>Dinophyceae</taxon>
        <taxon>Suessiales</taxon>
        <taxon>Symbiodiniaceae</taxon>
        <taxon>Symbiodinium</taxon>
    </lineage>
</organism>
<protein>
    <submittedName>
        <fullName evidence="2">Uncharacterized protein</fullName>
    </submittedName>
</protein>
<evidence type="ECO:0000256" key="1">
    <source>
        <dbReference type="SAM" id="MobiDB-lite"/>
    </source>
</evidence>
<feature type="compositionally biased region" description="Polar residues" evidence="1">
    <location>
        <begin position="85"/>
        <end position="99"/>
    </location>
</feature>
<name>A0A812LC53_9DINO</name>
<comment type="caution">
    <text evidence="2">The sequence shown here is derived from an EMBL/GenBank/DDBJ whole genome shotgun (WGS) entry which is preliminary data.</text>
</comment>